<sequence length="170" mass="18671" precursor="true">MHKNYRLCAALLLSLGLIACSSAPTSNKTSHHYAYGRPTVSTASGVAPIVATSQSGKKGPANAAHIVYFDFDSYTVRPSDRGIVESHAQWMRNNPRQALILRGHTDSRGGTEYNLALGQKRSESVLQSLQILGIDPSRVEAISYGKERLVDLGSSNDAHQLNRRVEFEYR</sequence>
<comment type="subunit">
    <text evidence="6">The Tol-Pal system is composed of five core proteins: the inner membrane proteins TolA, TolQ and TolR, the periplasmic protein TolB and the outer membrane protein Pal. They form a network linking the inner and outer membranes and the peptidoglycan layer.</text>
</comment>
<dbReference type="RefSeq" id="WP_003054534.1">
    <property type="nucleotide sequence ID" value="NZ_AAUJ02000001.1"/>
</dbReference>
<dbReference type="EMBL" id="AAUJ02000001">
    <property type="protein sequence ID" value="EED67137.1"/>
    <property type="molecule type" value="Genomic_DNA"/>
</dbReference>
<comment type="similarity">
    <text evidence="6">Belongs to the Pal lipoprotein family.</text>
</comment>
<dbReference type="GO" id="GO:0009279">
    <property type="term" value="C:cell outer membrane"/>
    <property type="evidence" value="ECO:0007669"/>
    <property type="project" value="UniProtKB-SubCell"/>
</dbReference>
<dbReference type="PROSITE" id="PS51257">
    <property type="entry name" value="PROKAR_LIPOPROTEIN"/>
    <property type="match status" value="1"/>
</dbReference>
<keyword evidence="2 6" id="KW-0472">Membrane</keyword>
<dbReference type="PANTHER" id="PTHR30329:SF21">
    <property type="entry name" value="LIPOPROTEIN YIAD-RELATED"/>
    <property type="match status" value="1"/>
</dbReference>
<dbReference type="PROSITE" id="PS51123">
    <property type="entry name" value="OMPA_2"/>
    <property type="match status" value="1"/>
</dbReference>
<evidence type="ECO:0000256" key="5">
    <source>
        <dbReference type="ARBA" id="ARBA00023288"/>
    </source>
</evidence>
<feature type="domain" description="OmpA-like" evidence="8">
    <location>
        <begin position="56"/>
        <end position="170"/>
    </location>
</feature>
<comment type="subcellular location">
    <subcellularLocation>
        <location evidence="6">Cell outer membrane</location>
        <topology evidence="6">Lipid-anchor</topology>
    </subcellularLocation>
</comment>
<evidence type="ECO:0000256" key="2">
    <source>
        <dbReference type="ARBA" id="ARBA00023136"/>
    </source>
</evidence>
<dbReference type="PRINTS" id="PR01021">
    <property type="entry name" value="OMPADOMAIN"/>
</dbReference>
<dbReference type="Proteomes" id="UP000003039">
    <property type="component" value="Unassembled WGS sequence"/>
</dbReference>
<reference evidence="9 10" key="1">
    <citation type="journal article" date="2004" name="Appl. Environ. Microbiol.">
        <title>Mineralization of individual congeners of linear alkylbenzenesulfonate by defined pairs of heterotrophic bacteria.</title>
        <authorList>
            <person name="Schleheck D."/>
            <person name="Knepper T.P."/>
            <person name="Fischer K."/>
            <person name="Cook A.M."/>
        </authorList>
    </citation>
    <scope>NUCLEOTIDE SEQUENCE [LARGE SCALE GENOMIC DNA]</scope>
    <source>
        <strain evidence="10">DSM 14576 / KF-1</strain>
    </source>
</reference>
<evidence type="ECO:0000259" key="8">
    <source>
        <dbReference type="PROSITE" id="PS51123"/>
    </source>
</evidence>
<dbReference type="GO" id="GO:0051301">
    <property type="term" value="P:cell division"/>
    <property type="evidence" value="ECO:0007669"/>
    <property type="project" value="UniProtKB-UniRule"/>
</dbReference>
<dbReference type="InterPro" id="IPR006664">
    <property type="entry name" value="OMP_bac"/>
</dbReference>
<evidence type="ECO:0000256" key="7">
    <source>
        <dbReference type="SAM" id="SignalP"/>
    </source>
</evidence>
<gene>
    <name evidence="6" type="primary">pal</name>
    <name evidence="9" type="ORF">CtesDRAFT_PD2083</name>
</gene>
<name>B7WRF2_COMTK</name>
<dbReference type="HAMAP" id="MF_02204">
    <property type="entry name" value="Pal"/>
    <property type="match status" value="1"/>
</dbReference>
<dbReference type="Pfam" id="PF00691">
    <property type="entry name" value="OmpA"/>
    <property type="match status" value="1"/>
</dbReference>
<feature type="chain" id="PRO_5002865100" description="Peptidoglycan-associated lipoprotein" evidence="7">
    <location>
        <begin position="20"/>
        <end position="170"/>
    </location>
</feature>
<dbReference type="CDD" id="cd07185">
    <property type="entry name" value="OmpA_C-like"/>
    <property type="match status" value="1"/>
</dbReference>
<organism evidence="9 10">
    <name type="scientific">Comamonas testosteroni (strain DSM 14576 / KF-1)</name>
    <name type="common">Pseudomonas testosteroni</name>
    <dbReference type="NCBI Taxonomy" id="399795"/>
    <lineage>
        <taxon>Bacteria</taxon>
        <taxon>Pseudomonadati</taxon>
        <taxon>Pseudomonadota</taxon>
        <taxon>Betaproteobacteria</taxon>
        <taxon>Burkholderiales</taxon>
        <taxon>Comamonadaceae</taxon>
        <taxon>Comamonas</taxon>
    </lineage>
</organism>
<dbReference type="SUPFAM" id="SSF103088">
    <property type="entry name" value="OmpA-like"/>
    <property type="match status" value="1"/>
</dbReference>
<dbReference type="InterPro" id="IPR006665">
    <property type="entry name" value="OmpA-like"/>
</dbReference>
<protein>
    <recommendedName>
        <fullName evidence="6">Peptidoglycan-associated lipoprotein</fullName>
        <shortName evidence="6">PAL</shortName>
    </recommendedName>
</protein>
<dbReference type="Gene3D" id="3.30.1330.60">
    <property type="entry name" value="OmpA-like domain"/>
    <property type="match status" value="1"/>
</dbReference>
<dbReference type="InterPro" id="IPR039001">
    <property type="entry name" value="Pal"/>
</dbReference>
<keyword evidence="6" id="KW-0132">Cell division</keyword>
<keyword evidence="6" id="KW-0131">Cell cycle</keyword>
<dbReference type="PANTHER" id="PTHR30329">
    <property type="entry name" value="STATOR ELEMENT OF FLAGELLAR MOTOR COMPLEX"/>
    <property type="match status" value="1"/>
</dbReference>
<keyword evidence="1 6" id="KW-0732">Signal</keyword>
<dbReference type="AlphaFoldDB" id="B7WRF2"/>
<dbReference type="OrthoDB" id="9809164at2"/>
<comment type="caution">
    <text evidence="9">The sequence shown here is derived from an EMBL/GenBank/DDBJ whole genome shotgun (WGS) entry which is preliminary data.</text>
</comment>
<evidence type="ECO:0000256" key="1">
    <source>
        <dbReference type="ARBA" id="ARBA00022729"/>
    </source>
</evidence>
<evidence type="ECO:0000256" key="6">
    <source>
        <dbReference type="HAMAP-Rule" id="MF_02204"/>
    </source>
</evidence>
<keyword evidence="5 6" id="KW-0449">Lipoprotein</keyword>
<evidence type="ECO:0000313" key="9">
    <source>
        <dbReference type="EMBL" id="EED67137.1"/>
    </source>
</evidence>
<dbReference type="eggNOG" id="COG2885">
    <property type="taxonomic scope" value="Bacteria"/>
</dbReference>
<feature type="signal peptide" evidence="7">
    <location>
        <begin position="1"/>
        <end position="19"/>
    </location>
</feature>
<dbReference type="InterPro" id="IPR050330">
    <property type="entry name" value="Bact_OuterMem_StrucFunc"/>
</dbReference>
<comment type="function">
    <text evidence="6">Part of the Tol-Pal system, which plays a role in outer membrane invagination during cell division and is important for maintaining outer membrane integrity.</text>
</comment>
<evidence type="ECO:0000256" key="4">
    <source>
        <dbReference type="ARBA" id="ARBA00023237"/>
    </source>
</evidence>
<evidence type="ECO:0000256" key="3">
    <source>
        <dbReference type="ARBA" id="ARBA00023139"/>
    </source>
</evidence>
<evidence type="ECO:0000313" key="10">
    <source>
        <dbReference type="Proteomes" id="UP000003039"/>
    </source>
</evidence>
<keyword evidence="4 6" id="KW-0998">Cell outer membrane</keyword>
<accession>B7WRF2</accession>
<dbReference type="InterPro" id="IPR036737">
    <property type="entry name" value="OmpA-like_sf"/>
</dbReference>
<proteinExistence type="inferred from homology"/>
<keyword evidence="3 6" id="KW-0564">Palmitate</keyword>